<organism evidence="1 2">
    <name type="scientific">Trema orientale</name>
    <name type="common">Charcoal tree</name>
    <name type="synonym">Celtis orientalis</name>
    <dbReference type="NCBI Taxonomy" id="63057"/>
    <lineage>
        <taxon>Eukaryota</taxon>
        <taxon>Viridiplantae</taxon>
        <taxon>Streptophyta</taxon>
        <taxon>Embryophyta</taxon>
        <taxon>Tracheophyta</taxon>
        <taxon>Spermatophyta</taxon>
        <taxon>Magnoliopsida</taxon>
        <taxon>eudicotyledons</taxon>
        <taxon>Gunneridae</taxon>
        <taxon>Pentapetalae</taxon>
        <taxon>rosids</taxon>
        <taxon>fabids</taxon>
        <taxon>Rosales</taxon>
        <taxon>Cannabaceae</taxon>
        <taxon>Trema</taxon>
    </lineage>
</organism>
<dbReference type="STRING" id="63057.A0A2P5EN19"/>
<comment type="caution">
    <text evidence="1">The sequence shown here is derived from an EMBL/GenBank/DDBJ whole genome shotgun (WGS) entry which is preliminary data.</text>
</comment>
<sequence>MRNPTNQSSGPTTGPSYTTVMTSCRRVTLELRVNDCSEDIHTIQLKEGGHWYRIDYISQVHSIVINETLPRSNLNPHNCESIKSFSLPSSSPSLSFNFTGNHLTLYNCSHSTGGITPPRDFNKTVCEGFDIYYHLQNSGFPSERQCSIIKLPLPEDQDPKNDNIPLLTTRVIVEVFVPPYCNNCQRDEGECRTNGKHLLDCPNARKVDWGEKVENIQLKGGGYWYEIDYITSADSIFINDLELMAHSNLCEYMDSFALPGDLLRYLMFPC</sequence>
<name>A0A2P5EN19_TREOI</name>
<protein>
    <submittedName>
        <fullName evidence="1">Uncharacterized protein</fullName>
    </submittedName>
</protein>
<evidence type="ECO:0000313" key="1">
    <source>
        <dbReference type="EMBL" id="PON86950.1"/>
    </source>
</evidence>
<reference evidence="2" key="1">
    <citation type="submission" date="2016-06" db="EMBL/GenBank/DDBJ databases">
        <title>Parallel loss of symbiosis genes in relatives of nitrogen-fixing non-legume Parasponia.</title>
        <authorList>
            <person name="Van Velzen R."/>
            <person name="Holmer R."/>
            <person name="Bu F."/>
            <person name="Rutten L."/>
            <person name="Van Zeijl A."/>
            <person name="Liu W."/>
            <person name="Santuari L."/>
            <person name="Cao Q."/>
            <person name="Sharma T."/>
            <person name="Shen D."/>
            <person name="Roswanjaya Y."/>
            <person name="Wardhani T."/>
            <person name="Kalhor M.S."/>
            <person name="Jansen J."/>
            <person name="Van den Hoogen J."/>
            <person name="Gungor B."/>
            <person name="Hartog M."/>
            <person name="Hontelez J."/>
            <person name="Verver J."/>
            <person name="Yang W.-C."/>
            <person name="Schijlen E."/>
            <person name="Repin R."/>
            <person name="Schilthuizen M."/>
            <person name="Schranz E."/>
            <person name="Heidstra R."/>
            <person name="Miyata K."/>
            <person name="Fedorova E."/>
            <person name="Kohlen W."/>
            <person name="Bisseling T."/>
            <person name="Smit S."/>
            <person name="Geurts R."/>
        </authorList>
    </citation>
    <scope>NUCLEOTIDE SEQUENCE [LARGE SCALE GENOMIC DNA]</scope>
    <source>
        <strain evidence="2">cv. RG33-2</strain>
    </source>
</reference>
<dbReference type="AlphaFoldDB" id="A0A2P5EN19"/>
<gene>
    <name evidence="1" type="ORF">TorRG33x02_171970</name>
</gene>
<keyword evidence="2" id="KW-1185">Reference proteome</keyword>
<dbReference type="Proteomes" id="UP000237000">
    <property type="component" value="Unassembled WGS sequence"/>
</dbReference>
<dbReference type="InParanoid" id="A0A2P5EN19"/>
<proteinExistence type="predicted"/>
<accession>A0A2P5EN19</accession>
<evidence type="ECO:0000313" key="2">
    <source>
        <dbReference type="Proteomes" id="UP000237000"/>
    </source>
</evidence>
<dbReference type="PROSITE" id="PS51257">
    <property type="entry name" value="PROKAR_LIPOPROTEIN"/>
    <property type="match status" value="1"/>
</dbReference>
<dbReference type="OrthoDB" id="1194458at2759"/>
<dbReference type="EMBL" id="JXTC01000123">
    <property type="protein sequence ID" value="PON86950.1"/>
    <property type="molecule type" value="Genomic_DNA"/>
</dbReference>